<keyword evidence="6" id="KW-0762">Sugar transport</keyword>
<dbReference type="eggNOG" id="COG1925">
    <property type="taxonomic scope" value="Bacteria"/>
</dbReference>
<dbReference type="SUPFAM" id="SSF55594">
    <property type="entry name" value="HPr-like"/>
    <property type="match status" value="1"/>
</dbReference>
<dbReference type="NCBIfam" id="TIGR01003">
    <property type="entry name" value="PTS_HPr_family"/>
    <property type="match status" value="1"/>
</dbReference>
<name>A8H428_SHEPA</name>
<accession>A8H428</accession>
<evidence type="ECO:0000313" key="11">
    <source>
        <dbReference type="Proteomes" id="UP000002608"/>
    </source>
</evidence>
<evidence type="ECO:0000256" key="1">
    <source>
        <dbReference type="ARBA" id="ARBA00003681"/>
    </source>
</evidence>
<dbReference type="AlphaFoldDB" id="A8H428"/>
<evidence type="ECO:0000256" key="6">
    <source>
        <dbReference type="ARBA" id="ARBA00022597"/>
    </source>
</evidence>
<sequence>MSLAMMYEKVVTITAKHGIHTRPAALLVKKAKSFECSIIVECDGKQASAKSLFKLQTLGLYYGVSVRVIAEGEHADQAVEEVSELLITLS</sequence>
<proteinExistence type="predicted"/>
<dbReference type="HOGENOM" id="CLU_136230_2_3_6"/>
<evidence type="ECO:0000256" key="7">
    <source>
        <dbReference type="ARBA" id="ARBA00022683"/>
    </source>
</evidence>
<dbReference type="CDD" id="cd00367">
    <property type="entry name" value="PTS-HPr_like"/>
    <property type="match status" value="1"/>
</dbReference>
<keyword evidence="7" id="KW-0598">Phosphotransferase system</keyword>
<dbReference type="InterPro" id="IPR035895">
    <property type="entry name" value="HPr-like_sf"/>
</dbReference>
<dbReference type="InterPro" id="IPR001020">
    <property type="entry name" value="PTS_HPr_His_P_site"/>
</dbReference>
<reference evidence="10 11" key="1">
    <citation type="submission" date="2007-10" db="EMBL/GenBank/DDBJ databases">
        <title>Complete sequence of Shewanella pealeana ATCC 700345.</title>
        <authorList>
            <consortium name="US DOE Joint Genome Institute"/>
            <person name="Copeland A."/>
            <person name="Lucas S."/>
            <person name="Lapidus A."/>
            <person name="Barry K."/>
            <person name="Glavina del Rio T."/>
            <person name="Dalin E."/>
            <person name="Tice H."/>
            <person name="Pitluck S."/>
            <person name="Chertkov O."/>
            <person name="Brettin T."/>
            <person name="Bruce D."/>
            <person name="Detter J.C."/>
            <person name="Han C."/>
            <person name="Schmutz J."/>
            <person name="Larimer F."/>
            <person name="Land M."/>
            <person name="Hauser L."/>
            <person name="Kyrpides N."/>
            <person name="Kim E."/>
            <person name="Zhao J.-S.Z."/>
            <person name="Manno D."/>
            <person name="Hawari J."/>
            <person name="Richardson P."/>
        </authorList>
    </citation>
    <scope>NUCLEOTIDE SEQUENCE [LARGE SCALE GENOMIC DNA]</scope>
    <source>
        <strain evidence="11">ATCC 700345 / ANG-SQ1</strain>
    </source>
</reference>
<comment type="subcellular location">
    <subcellularLocation>
        <location evidence="2">Cytoplasm</location>
    </subcellularLocation>
</comment>
<protein>
    <recommendedName>
        <fullName evidence="3">Phosphocarrier protein HPr</fullName>
    </recommendedName>
    <alternativeName>
        <fullName evidence="8">Histidine-containing protein</fullName>
    </alternativeName>
</protein>
<dbReference type="PRINTS" id="PR00107">
    <property type="entry name" value="PHOSPHOCPHPR"/>
</dbReference>
<evidence type="ECO:0000259" key="9">
    <source>
        <dbReference type="PROSITE" id="PS51350"/>
    </source>
</evidence>
<keyword evidence="10" id="KW-0808">Transferase</keyword>
<dbReference type="STRING" id="398579.Spea_1995"/>
<keyword evidence="4" id="KW-0813">Transport</keyword>
<dbReference type="InterPro" id="IPR000032">
    <property type="entry name" value="HPr-like"/>
</dbReference>
<feature type="domain" description="HPr" evidence="9">
    <location>
        <begin position="6"/>
        <end position="90"/>
    </location>
</feature>
<evidence type="ECO:0000313" key="10">
    <source>
        <dbReference type="EMBL" id="ABV87315.1"/>
    </source>
</evidence>
<gene>
    <name evidence="10" type="ordered locus">Spea_1995</name>
</gene>
<evidence type="ECO:0000256" key="2">
    <source>
        <dbReference type="ARBA" id="ARBA00004496"/>
    </source>
</evidence>
<dbReference type="GO" id="GO:0009401">
    <property type="term" value="P:phosphoenolpyruvate-dependent sugar phosphotransferase system"/>
    <property type="evidence" value="ECO:0007669"/>
    <property type="project" value="UniProtKB-KW"/>
</dbReference>
<dbReference type="PROSITE" id="PS00589">
    <property type="entry name" value="PTS_HPR_SER"/>
    <property type="match status" value="1"/>
</dbReference>
<keyword evidence="5" id="KW-0963">Cytoplasm</keyword>
<evidence type="ECO:0000256" key="3">
    <source>
        <dbReference type="ARBA" id="ARBA00020422"/>
    </source>
</evidence>
<dbReference type="PROSITE" id="PS51350">
    <property type="entry name" value="PTS_HPR_DOM"/>
    <property type="match status" value="1"/>
</dbReference>
<dbReference type="Gene3D" id="3.30.1340.10">
    <property type="entry name" value="HPr-like"/>
    <property type="match status" value="1"/>
</dbReference>
<dbReference type="PROSITE" id="PS00369">
    <property type="entry name" value="PTS_HPR_HIS"/>
    <property type="match status" value="1"/>
</dbReference>
<dbReference type="EMBL" id="CP000851">
    <property type="protein sequence ID" value="ABV87315.1"/>
    <property type="molecule type" value="Genomic_DNA"/>
</dbReference>
<keyword evidence="11" id="KW-1185">Reference proteome</keyword>
<dbReference type="GO" id="GO:0005737">
    <property type="term" value="C:cytoplasm"/>
    <property type="evidence" value="ECO:0007669"/>
    <property type="project" value="UniProtKB-SubCell"/>
</dbReference>
<evidence type="ECO:0000256" key="5">
    <source>
        <dbReference type="ARBA" id="ARBA00022490"/>
    </source>
</evidence>
<organism evidence="10 11">
    <name type="scientific">Shewanella pealeana (strain ATCC 700345 / ANG-SQ1)</name>
    <dbReference type="NCBI Taxonomy" id="398579"/>
    <lineage>
        <taxon>Bacteria</taxon>
        <taxon>Pseudomonadati</taxon>
        <taxon>Pseudomonadota</taxon>
        <taxon>Gammaproteobacteria</taxon>
        <taxon>Alteromonadales</taxon>
        <taxon>Shewanellaceae</taxon>
        <taxon>Shewanella</taxon>
    </lineage>
</organism>
<dbReference type="PANTHER" id="PTHR33705">
    <property type="entry name" value="PHOSPHOCARRIER PROTEIN HPR"/>
    <property type="match status" value="1"/>
</dbReference>
<dbReference type="InterPro" id="IPR050399">
    <property type="entry name" value="HPr"/>
</dbReference>
<evidence type="ECO:0000256" key="4">
    <source>
        <dbReference type="ARBA" id="ARBA00022448"/>
    </source>
</evidence>
<dbReference type="PANTHER" id="PTHR33705:SF1">
    <property type="entry name" value="PHOSPHOCARRIER PROTEIN HPR"/>
    <property type="match status" value="1"/>
</dbReference>
<dbReference type="KEGG" id="spl:Spea_1995"/>
<dbReference type="Proteomes" id="UP000002608">
    <property type="component" value="Chromosome"/>
</dbReference>
<dbReference type="Pfam" id="PF00381">
    <property type="entry name" value="PTS-HPr"/>
    <property type="match status" value="1"/>
</dbReference>
<dbReference type="InterPro" id="IPR002114">
    <property type="entry name" value="PTS_HPr_Ser_P_site"/>
</dbReference>
<comment type="function">
    <text evidence="1">General (non sugar-specific) component of the phosphoenolpyruvate-dependent sugar phosphotransferase system (sugar PTS). This major carbohydrate active-transport system catalyzes the phosphorylation of incoming sugar substrates concomitantly with their translocation across the cell membrane. The phosphoryl group from phosphoenolpyruvate (PEP) is transferred to the phosphoryl carrier protein HPr by enzyme I. Phospho-HPr then transfers it to the PTS EIIA domain.</text>
</comment>
<dbReference type="GO" id="GO:0016740">
    <property type="term" value="F:transferase activity"/>
    <property type="evidence" value="ECO:0007669"/>
    <property type="project" value="UniProtKB-KW"/>
</dbReference>
<evidence type="ECO:0000256" key="8">
    <source>
        <dbReference type="ARBA" id="ARBA00033055"/>
    </source>
</evidence>